<dbReference type="PANTHER" id="PTHR43591:SF24">
    <property type="entry name" value="2-METHOXY-6-POLYPRENYL-1,4-BENZOQUINOL METHYLASE, MITOCHONDRIAL"/>
    <property type="match status" value="1"/>
</dbReference>
<evidence type="ECO:0000259" key="1">
    <source>
        <dbReference type="Pfam" id="PF13649"/>
    </source>
</evidence>
<dbReference type="Gene3D" id="3.40.50.150">
    <property type="entry name" value="Vaccinia Virus protein VP39"/>
    <property type="match status" value="1"/>
</dbReference>
<accession>A0ABR1JSB6</accession>
<evidence type="ECO:0000313" key="2">
    <source>
        <dbReference type="EMBL" id="KAK7466435.1"/>
    </source>
</evidence>
<comment type="caution">
    <text evidence="2">The sequence shown here is derived from an EMBL/GenBank/DDBJ whole genome shotgun (WGS) entry which is preliminary data.</text>
</comment>
<feature type="domain" description="Methyltransferase" evidence="1">
    <location>
        <begin position="52"/>
        <end position="147"/>
    </location>
</feature>
<dbReference type="CDD" id="cd02440">
    <property type="entry name" value="AdoMet_MTases"/>
    <property type="match status" value="1"/>
</dbReference>
<proteinExistence type="predicted"/>
<evidence type="ECO:0000313" key="3">
    <source>
        <dbReference type="Proteomes" id="UP001498398"/>
    </source>
</evidence>
<dbReference type="InterPro" id="IPR029063">
    <property type="entry name" value="SAM-dependent_MTases_sf"/>
</dbReference>
<name>A0ABR1JSB6_9AGAR</name>
<dbReference type="EMBL" id="JBANRG010000005">
    <property type="protein sequence ID" value="KAK7466435.1"/>
    <property type="molecule type" value="Genomic_DNA"/>
</dbReference>
<sequence>MVSGEESAYVVLTQDDAERKRLNDAYHYYKESVRRGKFIYDESLVLPEDAAVLDVGTGSGAWISDMVQIVPSSVVIHGIDISPAFFPHIQSSANQNIRLSVHSCTSLPEDWSNSFDLVNQSLLIAAITQDEWRQNLRETYRVLKPGGQVQLFDPDFESLSSHPGTAYEKTRLILESLWAKHSLMFDFKAQIACILMEIGFKDILIEVKEGPIGKQKGDAGLEGADIQCRGLRSMQPIILRYSGFGIVNNSEEFESLLDTIQREWDEGTSWLDYVVVCARRPSTAV</sequence>
<dbReference type="SUPFAM" id="SSF53335">
    <property type="entry name" value="S-adenosyl-L-methionine-dependent methyltransferases"/>
    <property type="match status" value="1"/>
</dbReference>
<keyword evidence="3" id="KW-1185">Reference proteome</keyword>
<dbReference type="Proteomes" id="UP001498398">
    <property type="component" value="Unassembled WGS sequence"/>
</dbReference>
<dbReference type="InterPro" id="IPR041698">
    <property type="entry name" value="Methyltransf_25"/>
</dbReference>
<dbReference type="Pfam" id="PF13649">
    <property type="entry name" value="Methyltransf_25"/>
    <property type="match status" value="1"/>
</dbReference>
<reference evidence="2 3" key="1">
    <citation type="submission" date="2024-01" db="EMBL/GenBank/DDBJ databases">
        <title>A draft genome for the cacao thread blight pathogen Marasmiellus scandens.</title>
        <authorList>
            <person name="Baruah I.K."/>
            <person name="Leung J."/>
            <person name="Bukari Y."/>
            <person name="Amoako-Attah I."/>
            <person name="Meinhardt L.W."/>
            <person name="Bailey B.A."/>
            <person name="Cohen S.P."/>
        </authorList>
    </citation>
    <scope>NUCLEOTIDE SEQUENCE [LARGE SCALE GENOMIC DNA]</scope>
    <source>
        <strain evidence="2 3">GH-19</strain>
    </source>
</reference>
<gene>
    <name evidence="2" type="ORF">VKT23_005157</name>
</gene>
<protein>
    <recommendedName>
        <fullName evidence="1">Methyltransferase domain-containing protein</fullName>
    </recommendedName>
</protein>
<organism evidence="2 3">
    <name type="scientific">Marasmiellus scandens</name>
    <dbReference type="NCBI Taxonomy" id="2682957"/>
    <lineage>
        <taxon>Eukaryota</taxon>
        <taxon>Fungi</taxon>
        <taxon>Dikarya</taxon>
        <taxon>Basidiomycota</taxon>
        <taxon>Agaricomycotina</taxon>
        <taxon>Agaricomycetes</taxon>
        <taxon>Agaricomycetidae</taxon>
        <taxon>Agaricales</taxon>
        <taxon>Marasmiineae</taxon>
        <taxon>Omphalotaceae</taxon>
        <taxon>Marasmiellus</taxon>
    </lineage>
</organism>
<dbReference type="PANTHER" id="PTHR43591">
    <property type="entry name" value="METHYLTRANSFERASE"/>
    <property type="match status" value="1"/>
</dbReference>